<name>A0A520RX41_9GAMM</name>
<evidence type="ECO:0000313" key="1">
    <source>
        <dbReference type="EMBL" id="RZO74741.1"/>
    </source>
</evidence>
<accession>A0A520RX41</accession>
<sequence length="247" mass="26705">MSIFSYQDADYAIREDIKQAHRDYWQKLATPGNWWTGAERVAIAAETRNALSCSFCGIRKAALSPNSVSGTHDSNSNLPTAAIDAVHRIITDQGRITQVFVDQLAANGISNEAYVELAGVVVNTFSVDEFSRALGLALEPLPEPETGAASGYRPAQAESGTGFVPMLPREGLTGPEENLWPNGRSANVLRALSLVPDALKDWLALSSAQYLSVPGMANLVGQDDRSINRMQMELVAGRVSSVNECFY</sequence>
<organism evidence="1 2">
    <name type="scientific">OM182 bacterium</name>
    <dbReference type="NCBI Taxonomy" id="2510334"/>
    <lineage>
        <taxon>Bacteria</taxon>
        <taxon>Pseudomonadati</taxon>
        <taxon>Pseudomonadota</taxon>
        <taxon>Gammaproteobacteria</taxon>
        <taxon>OMG group</taxon>
        <taxon>OM182 clade</taxon>
    </lineage>
</organism>
<dbReference type="Proteomes" id="UP000320404">
    <property type="component" value="Unassembled WGS sequence"/>
</dbReference>
<dbReference type="EMBL" id="SHAH01000085">
    <property type="protein sequence ID" value="RZO74741.1"/>
    <property type="molecule type" value="Genomic_DNA"/>
</dbReference>
<dbReference type="SUPFAM" id="SSF69118">
    <property type="entry name" value="AhpD-like"/>
    <property type="match status" value="1"/>
</dbReference>
<dbReference type="InterPro" id="IPR029032">
    <property type="entry name" value="AhpD-like"/>
</dbReference>
<reference evidence="1 2" key="1">
    <citation type="submission" date="2019-02" db="EMBL/GenBank/DDBJ databases">
        <title>Prokaryotic population dynamics and viral predation in marine succession experiment using metagenomics: the confinement effect.</title>
        <authorList>
            <person name="Haro-Moreno J.M."/>
            <person name="Rodriguez-Valera F."/>
            <person name="Lopez-Perez M."/>
        </authorList>
    </citation>
    <scope>NUCLEOTIDE SEQUENCE [LARGE SCALE GENOMIC DNA]</scope>
    <source>
        <strain evidence="1">MED-G158</strain>
    </source>
</reference>
<dbReference type="NCBIfam" id="NF041238">
    <property type="entry name" value="AhpD_rel_CFYUT"/>
    <property type="match status" value="1"/>
</dbReference>
<dbReference type="AlphaFoldDB" id="A0A520RX41"/>
<gene>
    <name evidence="1" type="ORF">EVA69_05395</name>
</gene>
<comment type="caution">
    <text evidence="1">The sequence shown here is derived from an EMBL/GenBank/DDBJ whole genome shotgun (WGS) entry which is preliminary data.</text>
</comment>
<evidence type="ECO:0000313" key="2">
    <source>
        <dbReference type="Proteomes" id="UP000320404"/>
    </source>
</evidence>
<protein>
    <submittedName>
        <fullName evidence="1">Uncharacterized protein</fullName>
    </submittedName>
</protein>
<proteinExistence type="predicted"/>